<dbReference type="RefSeq" id="XP_030750325.1">
    <property type="nucleotide sequence ID" value="XM_030894465.1"/>
</dbReference>
<evidence type="ECO:0000259" key="1">
    <source>
        <dbReference type="PROSITE" id="PS51186"/>
    </source>
</evidence>
<dbReference type="CTD" id="35113"/>
<dbReference type="PANTHER" id="PTHR20916:SF26">
    <property type="entry name" value="CYSTEINE-RICH PROTEIN 2-BINDING PROTEIN"/>
    <property type="match status" value="1"/>
</dbReference>
<dbReference type="Proteomes" id="UP000504635">
    <property type="component" value="Unplaced"/>
</dbReference>
<reference evidence="3" key="1">
    <citation type="submission" date="2025-08" db="UniProtKB">
        <authorList>
            <consortium name="RefSeq"/>
        </authorList>
    </citation>
    <scope>IDENTIFICATION</scope>
    <source>
        <tissue evidence="3">Gonads</tissue>
    </source>
</reference>
<sequence>MEGLLLIKECKYCHENLKSCLDEGIECIVCNSNVHAGCLKRGSVPGGLHGDLFYNFTCQECSDIGSEKFVRQKLSWLQVITLSLYHLGTKSAGLARNGFFHWRDHIVAFIDRNWDILFPNEIKRKKKWIGTVAGRLSHYSSYLFLSGGKTVINKTAWWTLMYPKITPLVLSNIYNVMNLEKQKAKSRNEKRVTSDAESFDALLKQYVPDENLTKKFDISRRHINSIENIDEVDNQTEKKKQKSIKRKILLPNYKDLPKKLMKFTPISSLTEEPVFYDNPSEQIPIQKSQNGPSMKPLKLLDPMCYYNTSLNNISRMKMQKMHVKLTGNIRKEITLSPYSGIYLKPYIRRDVDTFPSWLKLMAEIQLTANKTDPEFILNPRAPIDYTYVQPEHIPAINSLCNQFFWPGIDFPDVKHTENYISFVFTRPGWRNCSIAKFMVYHLIQTSLGRDITLHVSINNPALFLYQQFGFKVENVVLDFYDKYFRTDVQDSKHAFFCRLER</sequence>
<dbReference type="SUPFAM" id="SSF57889">
    <property type="entry name" value="Cysteine-rich domain"/>
    <property type="match status" value="1"/>
</dbReference>
<keyword evidence="2" id="KW-1185">Reference proteome</keyword>
<dbReference type="PANTHER" id="PTHR20916">
    <property type="entry name" value="CYSTEINE AND GLYCINE-RICH PROTEIN 2 BINDING PROTEIN"/>
    <property type="match status" value="1"/>
</dbReference>
<dbReference type="Gene3D" id="3.40.630.30">
    <property type="match status" value="1"/>
</dbReference>
<evidence type="ECO:0000313" key="2">
    <source>
        <dbReference type="Proteomes" id="UP000504635"/>
    </source>
</evidence>
<accession>A0A6J2XHC6</accession>
<dbReference type="PROSITE" id="PS51186">
    <property type="entry name" value="GNAT"/>
    <property type="match status" value="1"/>
</dbReference>
<dbReference type="InterPro" id="IPR016181">
    <property type="entry name" value="Acyl_CoA_acyltransferase"/>
</dbReference>
<name>A0A6J2XHC6_SITOR</name>
<proteinExistence type="predicted"/>
<dbReference type="OrthoDB" id="4080456at2759"/>
<feature type="domain" description="N-acetyltransferase" evidence="1">
    <location>
        <begin position="333"/>
        <end position="489"/>
    </location>
</feature>
<dbReference type="Pfam" id="PF00583">
    <property type="entry name" value="Acetyltransf_1"/>
    <property type="match status" value="1"/>
</dbReference>
<dbReference type="GO" id="GO:0004402">
    <property type="term" value="F:histone acetyltransferase activity"/>
    <property type="evidence" value="ECO:0007669"/>
    <property type="project" value="TreeGrafter"/>
</dbReference>
<protein>
    <submittedName>
        <fullName evidence="3">Cysteine-rich protein 2-binding protein isoform X2</fullName>
    </submittedName>
</protein>
<dbReference type="Gene3D" id="3.90.980.20">
    <property type="match status" value="1"/>
</dbReference>
<dbReference type="InterPro" id="IPR000182">
    <property type="entry name" value="GNAT_dom"/>
</dbReference>
<dbReference type="SUPFAM" id="SSF55729">
    <property type="entry name" value="Acyl-CoA N-acyltransferases (Nat)"/>
    <property type="match status" value="1"/>
</dbReference>
<evidence type="ECO:0000313" key="3">
    <source>
        <dbReference type="RefSeq" id="XP_030750325.1"/>
    </source>
</evidence>
<organism evidence="2 3">
    <name type="scientific">Sitophilus oryzae</name>
    <name type="common">Rice weevil</name>
    <name type="synonym">Curculio oryzae</name>
    <dbReference type="NCBI Taxonomy" id="7048"/>
    <lineage>
        <taxon>Eukaryota</taxon>
        <taxon>Metazoa</taxon>
        <taxon>Ecdysozoa</taxon>
        <taxon>Arthropoda</taxon>
        <taxon>Hexapoda</taxon>
        <taxon>Insecta</taxon>
        <taxon>Pterygota</taxon>
        <taxon>Neoptera</taxon>
        <taxon>Endopterygota</taxon>
        <taxon>Coleoptera</taxon>
        <taxon>Polyphaga</taxon>
        <taxon>Cucujiformia</taxon>
        <taxon>Curculionidae</taxon>
        <taxon>Dryophthorinae</taxon>
        <taxon>Sitophilus</taxon>
    </lineage>
</organism>
<dbReference type="AlphaFoldDB" id="A0A6J2XHC6"/>
<dbReference type="InterPro" id="IPR046349">
    <property type="entry name" value="C1-like_sf"/>
</dbReference>
<gene>
    <name evidence="3" type="primary">LOC115878101</name>
</gene>
<dbReference type="GeneID" id="115878101"/>